<evidence type="ECO:0000313" key="3">
    <source>
        <dbReference type="Proteomes" id="UP000750711"/>
    </source>
</evidence>
<feature type="compositionally biased region" description="Basic and acidic residues" evidence="1">
    <location>
        <begin position="184"/>
        <end position="209"/>
    </location>
</feature>
<gene>
    <name evidence="2" type="ORF">GP486_000919</name>
</gene>
<dbReference type="AlphaFoldDB" id="A0A9P8LHT7"/>
<dbReference type="EMBL" id="JAGHQM010000069">
    <property type="protein sequence ID" value="KAH0565679.1"/>
    <property type="molecule type" value="Genomic_DNA"/>
</dbReference>
<reference evidence="2" key="1">
    <citation type="submission" date="2021-03" db="EMBL/GenBank/DDBJ databases">
        <title>Comparative genomics and phylogenomic investigation of the class Geoglossomycetes provide insights into ecological specialization and systematics.</title>
        <authorList>
            <person name="Melie T."/>
            <person name="Pirro S."/>
            <person name="Miller A.N."/>
            <person name="Quandt A."/>
        </authorList>
    </citation>
    <scope>NUCLEOTIDE SEQUENCE</scope>
    <source>
        <strain evidence="2">CAQ_001_2017</strain>
    </source>
</reference>
<accession>A0A9P8LHT7</accession>
<proteinExistence type="predicted"/>
<feature type="region of interest" description="Disordered" evidence="1">
    <location>
        <begin position="166"/>
        <end position="215"/>
    </location>
</feature>
<name>A0A9P8LHT7_9PEZI</name>
<keyword evidence="3" id="KW-1185">Reference proteome</keyword>
<organism evidence="2 3">
    <name type="scientific">Trichoglossum hirsutum</name>
    <dbReference type="NCBI Taxonomy" id="265104"/>
    <lineage>
        <taxon>Eukaryota</taxon>
        <taxon>Fungi</taxon>
        <taxon>Dikarya</taxon>
        <taxon>Ascomycota</taxon>
        <taxon>Pezizomycotina</taxon>
        <taxon>Geoglossomycetes</taxon>
        <taxon>Geoglossales</taxon>
        <taxon>Geoglossaceae</taxon>
        <taxon>Trichoglossum</taxon>
    </lineage>
</organism>
<protein>
    <submittedName>
        <fullName evidence="2">Uncharacterized protein</fullName>
    </submittedName>
</protein>
<sequence>MPTGIHKYLIAGIEDSLLSQLKVIRIGSDTAALFAQKLRSARFTTINFPIDDTPPTTMSKHELDASFRHADAKYPGVIIEVSYSQKRKRLDRLAEEYLLDSDASAFCDDQGNPTDNPGLRLRLSDFTHKGLTEDIVRDGDREILLSTQQLCQYLTDGEDQVRRWEMLSKNPIPPGVKKRKRSRTPPERITSDDKAKYVEQEQKAAKRMEDDDSDY</sequence>
<evidence type="ECO:0000313" key="2">
    <source>
        <dbReference type="EMBL" id="KAH0565679.1"/>
    </source>
</evidence>
<dbReference type="Proteomes" id="UP000750711">
    <property type="component" value="Unassembled WGS sequence"/>
</dbReference>
<comment type="caution">
    <text evidence="2">The sequence shown here is derived from an EMBL/GenBank/DDBJ whole genome shotgun (WGS) entry which is preliminary data.</text>
</comment>
<evidence type="ECO:0000256" key="1">
    <source>
        <dbReference type="SAM" id="MobiDB-lite"/>
    </source>
</evidence>